<dbReference type="EMBL" id="PDUD01000048">
    <property type="protein sequence ID" value="PHN01839.1"/>
    <property type="molecule type" value="Genomic_DNA"/>
</dbReference>
<feature type="domain" description="DUF6851" evidence="2">
    <location>
        <begin position="53"/>
        <end position="204"/>
    </location>
</feature>
<dbReference type="Proteomes" id="UP000223913">
    <property type="component" value="Unassembled WGS sequence"/>
</dbReference>
<dbReference type="InterPro" id="IPR052559">
    <property type="entry name" value="V-haloperoxidase"/>
</dbReference>
<dbReference type="OrthoDB" id="7793240at2"/>
<dbReference type="AlphaFoldDB" id="A0A2D0N120"/>
<dbReference type="GO" id="GO:0004601">
    <property type="term" value="F:peroxidase activity"/>
    <property type="evidence" value="ECO:0007669"/>
    <property type="project" value="InterPro"/>
</dbReference>
<dbReference type="CDD" id="cd03398">
    <property type="entry name" value="PAP2_haloperoxidase"/>
    <property type="match status" value="1"/>
</dbReference>
<evidence type="ECO:0000313" key="3">
    <source>
        <dbReference type="EMBL" id="PHN01839.1"/>
    </source>
</evidence>
<accession>A0A2D0N120</accession>
<comment type="caution">
    <text evidence="3">The sequence shown here is derived from an EMBL/GenBank/DDBJ whole genome shotgun (WGS) entry which is preliminary data.</text>
</comment>
<dbReference type="Gene3D" id="1.10.606.10">
    <property type="entry name" value="Vanadium-containing Chloroperoxidase, domain 2"/>
    <property type="match status" value="2"/>
</dbReference>
<dbReference type="RefSeq" id="WP_099154729.1">
    <property type="nucleotide sequence ID" value="NZ_PDUD01000048.1"/>
</dbReference>
<evidence type="ECO:0000259" key="2">
    <source>
        <dbReference type="Pfam" id="PF21167"/>
    </source>
</evidence>
<keyword evidence="1" id="KW-0732">Signal</keyword>
<dbReference type="SUPFAM" id="SSF48317">
    <property type="entry name" value="Acid phosphatase/Vanadium-dependent haloperoxidase"/>
    <property type="match status" value="1"/>
</dbReference>
<dbReference type="InterPro" id="IPR016119">
    <property type="entry name" value="Br/Cl_peroxidase_C"/>
</dbReference>
<evidence type="ECO:0000313" key="4">
    <source>
        <dbReference type="Proteomes" id="UP000223913"/>
    </source>
</evidence>
<dbReference type="PANTHER" id="PTHR34599:SF2">
    <property type="entry name" value="TRAF-TYPE DOMAIN-CONTAINING PROTEIN"/>
    <property type="match status" value="1"/>
</dbReference>
<dbReference type="InterPro" id="IPR049283">
    <property type="entry name" value="DUF6851"/>
</dbReference>
<dbReference type="InterPro" id="IPR036938">
    <property type="entry name" value="PAP2/HPO_sf"/>
</dbReference>
<protein>
    <recommendedName>
        <fullName evidence="2">DUF6851 domain-containing protein</fullName>
    </recommendedName>
</protein>
<dbReference type="PANTHER" id="PTHR34599">
    <property type="entry name" value="PEROXIDASE-RELATED"/>
    <property type="match status" value="1"/>
</dbReference>
<organism evidence="3 4">
    <name type="scientific">Flavilitoribacter nigricans (strain ATCC 23147 / DSM 23189 / NBRC 102662 / NCIMB 1420 / SS-2)</name>
    <name type="common">Lewinella nigricans</name>
    <dbReference type="NCBI Taxonomy" id="1122177"/>
    <lineage>
        <taxon>Bacteria</taxon>
        <taxon>Pseudomonadati</taxon>
        <taxon>Bacteroidota</taxon>
        <taxon>Saprospiria</taxon>
        <taxon>Saprospirales</taxon>
        <taxon>Lewinellaceae</taxon>
        <taxon>Flavilitoribacter</taxon>
    </lineage>
</organism>
<dbReference type="Pfam" id="PF21167">
    <property type="entry name" value="DUF6851"/>
    <property type="match status" value="1"/>
</dbReference>
<dbReference type="NCBIfam" id="TIGR04183">
    <property type="entry name" value="Por_Secre_tail"/>
    <property type="match status" value="1"/>
</dbReference>
<name>A0A2D0N120_FLAN2</name>
<dbReference type="InterPro" id="IPR026444">
    <property type="entry name" value="Secre_tail"/>
</dbReference>
<sequence length="735" mass="82021">MQRSFYLLFILFSLNLSAQEHSVARQWNEVLLAGIRNDLARPTVHARNLFHTSMAMYDLWAVYDAEAKPFFLGETVDGFTCPFEGISTPENVQTARATAISYAVFRLIKHRFSRSPGRQETFNLADQLFQDLGYDQNFISTDYQDGNPAALGNYLAEQIIAFGLQDGANEQINYNNRFYRPVNESLVTKFPGNPNIENPNRWQPLTLDLVIDQSGNVIPVNTPPFLSPEWGQVTPFALRKDDLTIYNRDGFDYWVYHDPGAPPMIDTLNSQGVTDYHWGFALVAMWSAHLDHNDGVLWDISPAALGNFSIENLPRNFEDFPTFYDQLNGGDPGTGHAVNPATGLPYEPQIVPRADYVRVLAEFWADGPASETPPGHWFTILNYVTDHPKFEARFAGKGEILDPLEWDVKAYFTLSGAGHDAAITSWGIKGWYDYLRPISAIRFMADRGQCSDASRPSFHPAGLPLIDDRIELVEAGDPLAGTTGEHIGKVKVKAWRGPDYIQNPKTDYAGVGWILAENWWPYQRPTFVTPNFGGYISGHSTFSRAAAEVITALTGDEYFPGGIGEFVAKKNEFLVFEVGPSVDVTLQWATYRDASDQTSLSRIWGGIHPPADDIPGRIIGEEIGKNAFALAQNYFLGGPTGTRDKKPDLKSSIAKVFPNPVTSGQRISIEIDRIDADLTFELMDLQGRRLQVKKLSITQLQAGFQLNANKALAAGVYLLRIVGSDWETTKRIVLE</sequence>
<proteinExistence type="predicted"/>
<gene>
    <name evidence="3" type="ORF">CRP01_34960</name>
</gene>
<keyword evidence="4" id="KW-1185">Reference proteome</keyword>
<feature type="signal peptide" evidence="1">
    <location>
        <begin position="1"/>
        <end position="18"/>
    </location>
</feature>
<feature type="chain" id="PRO_5013016903" description="DUF6851 domain-containing protein" evidence="1">
    <location>
        <begin position="19"/>
        <end position="735"/>
    </location>
</feature>
<reference evidence="3 4" key="1">
    <citation type="submission" date="2017-10" db="EMBL/GenBank/DDBJ databases">
        <title>The draft genome sequence of Lewinella nigricans NBRC 102662.</title>
        <authorList>
            <person name="Wang K."/>
        </authorList>
    </citation>
    <scope>NUCLEOTIDE SEQUENCE [LARGE SCALE GENOMIC DNA]</scope>
    <source>
        <strain evidence="3 4">NBRC 102662</strain>
    </source>
</reference>
<evidence type="ECO:0000256" key="1">
    <source>
        <dbReference type="SAM" id="SignalP"/>
    </source>
</evidence>